<sequence length="107" mass="12377">MPNTKKTSGANVEKYMLRTEELRKATEHVANLTKQDAITRWGESGGKQTLGAKQARDSKAAAEELRHLNHELKTRRRAKLREFYMEQEEVYEKELNEMGLAFVKARV</sequence>
<name>A0A9W7AN06_9STRA</name>
<evidence type="ECO:0000313" key="2">
    <source>
        <dbReference type="Proteomes" id="UP001165085"/>
    </source>
</evidence>
<gene>
    <name evidence="1" type="ORF">TrST_g2556</name>
</gene>
<dbReference type="Pfam" id="PF15104">
    <property type="entry name" value="CFAP141"/>
    <property type="match status" value="1"/>
</dbReference>
<accession>A0A9W7AN06</accession>
<organism evidence="1 2">
    <name type="scientific">Triparma strigata</name>
    <dbReference type="NCBI Taxonomy" id="1606541"/>
    <lineage>
        <taxon>Eukaryota</taxon>
        <taxon>Sar</taxon>
        <taxon>Stramenopiles</taxon>
        <taxon>Ochrophyta</taxon>
        <taxon>Bolidophyceae</taxon>
        <taxon>Parmales</taxon>
        <taxon>Triparmaceae</taxon>
        <taxon>Triparma</taxon>
    </lineage>
</organism>
<dbReference type="AlphaFoldDB" id="A0A9W7AN06"/>
<reference evidence="2" key="1">
    <citation type="journal article" date="2023" name="Commun. Biol.">
        <title>Genome analysis of Parmales, the sister group of diatoms, reveals the evolutionary specialization of diatoms from phago-mixotrophs to photoautotrophs.</title>
        <authorList>
            <person name="Ban H."/>
            <person name="Sato S."/>
            <person name="Yoshikawa S."/>
            <person name="Yamada K."/>
            <person name="Nakamura Y."/>
            <person name="Ichinomiya M."/>
            <person name="Sato N."/>
            <person name="Blanc-Mathieu R."/>
            <person name="Endo H."/>
            <person name="Kuwata A."/>
            <person name="Ogata H."/>
        </authorList>
    </citation>
    <scope>NUCLEOTIDE SEQUENCE [LARGE SCALE GENOMIC DNA]</scope>
    <source>
        <strain evidence="2">NIES 3701</strain>
    </source>
</reference>
<comment type="caution">
    <text evidence="1">The sequence shown here is derived from an EMBL/GenBank/DDBJ whole genome shotgun (WGS) entry which is preliminary data.</text>
</comment>
<keyword evidence="2" id="KW-1185">Reference proteome</keyword>
<dbReference type="EMBL" id="BRXY01000153">
    <property type="protein sequence ID" value="GMH72038.1"/>
    <property type="molecule type" value="Genomic_DNA"/>
</dbReference>
<dbReference type="Proteomes" id="UP001165085">
    <property type="component" value="Unassembled WGS sequence"/>
</dbReference>
<dbReference type="OrthoDB" id="186091at2759"/>
<dbReference type="InterPro" id="IPR029375">
    <property type="entry name" value="CFAP141"/>
</dbReference>
<proteinExistence type="predicted"/>
<evidence type="ECO:0000313" key="1">
    <source>
        <dbReference type="EMBL" id="GMH72038.1"/>
    </source>
</evidence>
<protein>
    <submittedName>
        <fullName evidence="1">Uncharacterized protein</fullName>
    </submittedName>
</protein>